<dbReference type="InterPro" id="IPR043128">
    <property type="entry name" value="Rev_trsase/Diguanyl_cyclase"/>
</dbReference>
<keyword evidence="1" id="KW-1133">Transmembrane helix</keyword>
<accession>A0A069B292</accession>
<protein>
    <submittedName>
        <fullName evidence="5">Putative diguanylate kinase signaling protein</fullName>
    </submittedName>
</protein>
<dbReference type="AlphaFoldDB" id="A0A069B292"/>
<dbReference type="InterPro" id="IPR050469">
    <property type="entry name" value="Diguanylate_Cyclase"/>
</dbReference>
<evidence type="ECO:0000259" key="2">
    <source>
        <dbReference type="PROSITE" id="PS50887"/>
    </source>
</evidence>
<dbReference type="GO" id="GO:0005886">
    <property type="term" value="C:plasma membrane"/>
    <property type="evidence" value="ECO:0007669"/>
    <property type="project" value="TreeGrafter"/>
</dbReference>
<evidence type="ECO:0000313" key="3">
    <source>
        <dbReference type="EMBL" id="CDS83790.1"/>
    </source>
</evidence>
<dbReference type="GO" id="GO:1902201">
    <property type="term" value="P:negative regulation of bacterial-type flagellum-dependent cell motility"/>
    <property type="evidence" value="ECO:0007669"/>
    <property type="project" value="TreeGrafter"/>
</dbReference>
<evidence type="ECO:0000313" key="4">
    <source>
        <dbReference type="EMBL" id="CDS83894.1"/>
    </source>
</evidence>
<dbReference type="EMBL" id="LK932357">
    <property type="protein sequence ID" value="CDS83894.1"/>
    <property type="molecule type" value="Genomic_DNA"/>
</dbReference>
<keyword evidence="1" id="KW-0472">Membrane</keyword>
<proteinExistence type="predicted"/>
<evidence type="ECO:0000313" key="5">
    <source>
        <dbReference type="EMBL" id="CDT80397.1"/>
    </source>
</evidence>
<dbReference type="CDD" id="cd01949">
    <property type="entry name" value="GGDEF"/>
    <property type="match status" value="1"/>
</dbReference>
<dbReference type="SUPFAM" id="SSF55073">
    <property type="entry name" value="Nucleotide cyclase"/>
    <property type="match status" value="1"/>
</dbReference>
<keyword evidence="1" id="KW-0812">Transmembrane</keyword>
<reference evidence="5" key="1">
    <citation type="submission" date="2014-07" db="EMBL/GenBank/DDBJ databases">
        <authorList>
            <person name="Monot Marc"/>
        </authorList>
    </citation>
    <scope>NUCLEOTIDE SEQUENCE</scope>
    <source>
        <strain evidence="5">7032989</strain>
        <strain evidence="4">7032994</strain>
    </source>
</reference>
<dbReference type="PROSITE" id="PS50887">
    <property type="entry name" value="GGDEF"/>
    <property type="match status" value="1"/>
</dbReference>
<feature type="domain" description="GGDEF" evidence="2">
    <location>
        <begin position="281"/>
        <end position="409"/>
    </location>
</feature>
<dbReference type="GO" id="GO:0016301">
    <property type="term" value="F:kinase activity"/>
    <property type="evidence" value="ECO:0007669"/>
    <property type="project" value="UniProtKB-KW"/>
</dbReference>
<dbReference type="GO" id="GO:0043709">
    <property type="term" value="P:cell adhesion involved in single-species biofilm formation"/>
    <property type="evidence" value="ECO:0007669"/>
    <property type="project" value="TreeGrafter"/>
</dbReference>
<feature type="transmembrane region" description="Helical" evidence="1">
    <location>
        <begin position="169"/>
        <end position="191"/>
    </location>
</feature>
<dbReference type="InterPro" id="IPR029787">
    <property type="entry name" value="Nucleotide_cyclase"/>
</dbReference>
<dbReference type="GO" id="GO:0052621">
    <property type="term" value="F:diguanylate cyclase activity"/>
    <property type="evidence" value="ECO:0007669"/>
    <property type="project" value="TreeGrafter"/>
</dbReference>
<gene>
    <name evidence="5" type="ORF">BN1095_800013</name>
    <name evidence="3" type="ORF">BN1096_230021</name>
    <name evidence="4" type="ORF">BN1097_220019</name>
</gene>
<dbReference type="NCBIfam" id="TIGR00254">
    <property type="entry name" value="GGDEF"/>
    <property type="match status" value="1"/>
</dbReference>
<name>A0A069B292_CLODI</name>
<dbReference type="PANTHER" id="PTHR45138:SF23">
    <property type="entry name" value="SIGNALING PROTEIN"/>
    <property type="match status" value="1"/>
</dbReference>
<dbReference type="Gene3D" id="3.30.70.270">
    <property type="match status" value="1"/>
</dbReference>
<evidence type="ECO:0000256" key="1">
    <source>
        <dbReference type="SAM" id="Phobius"/>
    </source>
</evidence>
<dbReference type="EMBL" id="LK932473">
    <property type="protein sequence ID" value="CDS83790.1"/>
    <property type="molecule type" value="Genomic_DNA"/>
</dbReference>
<feature type="transmembrane region" description="Helical" evidence="1">
    <location>
        <begin position="90"/>
        <end position="110"/>
    </location>
</feature>
<dbReference type="PANTHER" id="PTHR45138">
    <property type="entry name" value="REGULATORY COMPONENTS OF SENSORY TRANSDUCTION SYSTEM"/>
    <property type="match status" value="1"/>
</dbReference>
<feature type="transmembrane region" description="Helical" evidence="1">
    <location>
        <begin position="130"/>
        <end position="149"/>
    </location>
</feature>
<organism evidence="5">
    <name type="scientific">Clostridioides difficile</name>
    <name type="common">Peptoclostridium difficile</name>
    <dbReference type="NCBI Taxonomy" id="1496"/>
    <lineage>
        <taxon>Bacteria</taxon>
        <taxon>Bacillati</taxon>
        <taxon>Bacillota</taxon>
        <taxon>Clostridia</taxon>
        <taxon>Peptostreptococcales</taxon>
        <taxon>Peptostreptococcaceae</taxon>
        <taxon>Clostridioides</taxon>
    </lineage>
</organism>
<dbReference type="Pfam" id="PF00990">
    <property type="entry name" value="GGDEF"/>
    <property type="match status" value="1"/>
</dbReference>
<dbReference type="EMBL" id="LK933516">
    <property type="protein sequence ID" value="CDT80397.1"/>
    <property type="molecule type" value="Genomic_DNA"/>
</dbReference>
<keyword evidence="5" id="KW-0418">Kinase</keyword>
<dbReference type="InterPro" id="IPR000160">
    <property type="entry name" value="GGDEF_dom"/>
</dbReference>
<keyword evidence="5" id="KW-0808">Transferase</keyword>
<feature type="transmembrane region" description="Helical" evidence="1">
    <location>
        <begin position="37"/>
        <end position="55"/>
    </location>
</feature>
<sequence length="409" mass="48046">MNIYMSLLVVSLCFLSYYLYHYNFFKYLDIMINNSKNKYKVYIVYSLFNYLIFIICTYLRLHLVINWTIFMLVLFMQIKVTYKLSTIKNLFYSLNCSIIGLAINIFFRSLMSIVLNMPAYLFDSNSITNIYRVFSILLSFIVTGLYFSYKNHKNNKINFEAVLEDKKNLIFLLSLMFGMYLYLCLSLSIYYTVGNVLILKLYGIKSAIIVLVGNYIAERYSFRITQIKGYDIKNQIEYVESVKTEYEINKLNDIVYTDLLTGFYNRPFVNQKLSEWTSNHYKFTLCFTDLNSLKPVNDKFGHQFGDKYISTTAQIIKKLINVENSLLFRYGGDEFLFLLQNTSCVEAEKIMININYELSKLSNTDEYPYALSISYGLVEWDGISDIETLISKADSLMYENKLKNKSTLN</sequence>
<feature type="transmembrane region" description="Helical" evidence="1">
    <location>
        <begin position="6"/>
        <end position="25"/>
    </location>
</feature>
<dbReference type="SMART" id="SM00267">
    <property type="entry name" value="GGDEF"/>
    <property type="match status" value="1"/>
</dbReference>
<feature type="transmembrane region" description="Helical" evidence="1">
    <location>
        <begin position="197"/>
        <end position="217"/>
    </location>
</feature>